<reference evidence="1 2" key="1">
    <citation type="submission" date="2020-03" db="EMBL/GenBank/DDBJ databases">
        <title>Salinimicrobium sp. nov, isolated from SCS.</title>
        <authorList>
            <person name="Cao W.R."/>
        </authorList>
    </citation>
    <scope>NUCLEOTIDE SEQUENCE [LARGE SCALE GENOMIC DNA]</scope>
    <source>
        <strain evidence="2">J15B91</strain>
    </source>
</reference>
<keyword evidence="2" id="KW-1185">Reference proteome</keyword>
<organism evidence="1 2">
    <name type="scientific">Salinimicrobium oceani</name>
    <dbReference type="NCBI Taxonomy" id="2722702"/>
    <lineage>
        <taxon>Bacteria</taxon>
        <taxon>Pseudomonadati</taxon>
        <taxon>Bacteroidota</taxon>
        <taxon>Flavobacteriia</taxon>
        <taxon>Flavobacteriales</taxon>
        <taxon>Flavobacteriaceae</taxon>
        <taxon>Salinimicrobium</taxon>
    </lineage>
</organism>
<protein>
    <submittedName>
        <fullName evidence="1">Ribonuclease Z</fullName>
    </submittedName>
</protein>
<dbReference type="EMBL" id="JAAVJR010000003">
    <property type="protein sequence ID" value="NJW52588.1"/>
    <property type="molecule type" value="Genomic_DNA"/>
</dbReference>
<comment type="caution">
    <text evidence="1">The sequence shown here is derived from an EMBL/GenBank/DDBJ whole genome shotgun (WGS) entry which is preliminary data.</text>
</comment>
<evidence type="ECO:0000313" key="1">
    <source>
        <dbReference type="EMBL" id="NJW52588.1"/>
    </source>
</evidence>
<sequence>MKVIQKEGYKILEDEKQDVSDYATYLKSQHHLFRNDNVVIDILKYGELKMEELLLFLELSNEHRKGNRSFVIANDAINIDTVPEELVVVPTLMEAADVIQMEEIERDLGF</sequence>
<proteinExistence type="predicted"/>
<evidence type="ECO:0000313" key="2">
    <source>
        <dbReference type="Proteomes" id="UP000703674"/>
    </source>
</evidence>
<dbReference type="Proteomes" id="UP000703674">
    <property type="component" value="Unassembled WGS sequence"/>
</dbReference>
<dbReference type="RefSeq" id="WP_168137706.1">
    <property type="nucleotide sequence ID" value="NZ_JAAVJR010000003.1"/>
</dbReference>
<name>A0ABX1D0A5_9FLAO</name>
<accession>A0ABX1D0A5</accession>
<gene>
    <name evidence="1" type="ORF">HC175_06615</name>
</gene>